<organism evidence="2">
    <name type="scientific">Micrurus paraensis</name>
    <dbReference type="NCBI Taxonomy" id="1970185"/>
    <lineage>
        <taxon>Eukaryota</taxon>
        <taxon>Metazoa</taxon>
        <taxon>Chordata</taxon>
        <taxon>Craniata</taxon>
        <taxon>Vertebrata</taxon>
        <taxon>Euteleostomi</taxon>
        <taxon>Lepidosauria</taxon>
        <taxon>Squamata</taxon>
        <taxon>Bifurcata</taxon>
        <taxon>Unidentata</taxon>
        <taxon>Episquamata</taxon>
        <taxon>Toxicofera</taxon>
        <taxon>Serpentes</taxon>
        <taxon>Colubroidea</taxon>
        <taxon>Elapidae</taxon>
        <taxon>Elapinae</taxon>
        <taxon>Micrurus</taxon>
    </lineage>
</organism>
<evidence type="ECO:0000313" key="2">
    <source>
        <dbReference type="EMBL" id="LAB12199.1"/>
    </source>
</evidence>
<sequence length="117" mass="11844">MYLNASLLKNSVNFPDISYIRSPTTTPVVVITALVATERPTTPADCPRATMLPAATPPPLAMAAADIIFAASDPAAMPAAVNPTALSTNGAPMTAVPSPMATPVSNPMVAENAPGTL</sequence>
<accession>A0A2D4KU02</accession>
<feature type="region of interest" description="Disordered" evidence="1">
    <location>
        <begin position="97"/>
        <end position="117"/>
    </location>
</feature>
<reference evidence="2" key="1">
    <citation type="submission" date="2017-07" db="EMBL/GenBank/DDBJ databases">
        <authorList>
            <person name="Mikheyev A."/>
            <person name="Grau M."/>
        </authorList>
    </citation>
    <scope>NUCLEOTIDE SEQUENCE</scope>
    <source>
        <tissue evidence="2">Venom_gland</tissue>
    </source>
</reference>
<dbReference type="AlphaFoldDB" id="A0A2D4KU02"/>
<evidence type="ECO:0000256" key="1">
    <source>
        <dbReference type="SAM" id="MobiDB-lite"/>
    </source>
</evidence>
<protein>
    <submittedName>
        <fullName evidence="2">Uncharacterized protein</fullName>
    </submittedName>
</protein>
<dbReference type="EMBL" id="IACL01086365">
    <property type="protein sequence ID" value="LAB12199.1"/>
    <property type="molecule type" value="Transcribed_RNA"/>
</dbReference>
<name>A0A2D4KU02_9SAUR</name>
<proteinExistence type="predicted"/>
<reference evidence="2" key="2">
    <citation type="submission" date="2017-11" db="EMBL/GenBank/DDBJ databases">
        <title>Coralsnake Venomics: Analyses of Venom Gland Transcriptomes and Proteomes of Six Brazilian Taxa.</title>
        <authorList>
            <person name="Aird S.D."/>
            <person name="Jorge da Silva N."/>
            <person name="Qiu L."/>
            <person name="Villar-Briones A."/>
            <person name="Aparecida-Saddi V."/>
            <person name="Campos-Telles M.P."/>
            <person name="Grau M."/>
            <person name="Mikheyev A.S."/>
        </authorList>
    </citation>
    <scope>NUCLEOTIDE SEQUENCE</scope>
    <source>
        <tissue evidence="2">Venom_gland</tissue>
    </source>
</reference>